<dbReference type="Proteomes" id="UP000054632">
    <property type="component" value="Unassembled WGS sequence"/>
</dbReference>
<gene>
    <name evidence="2" type="ORF">T4A_9723</name>
    <name evidence="3" type="ORF">T4C_7598</name>
</gene>
<keyword evidence="1" id="KW-1133">Transmembrane helix</keyword>
<proteinExistence type="predicted"/>
<evidence type="ECO:0000313" key="2">
    <source>
        <dbReference type="EMBL" id="KRY75574.1"/>
    </source>
</evidence>
<evidence type="ECO:0000313" key="5">
    <source>
        <dbReference type="Proteomes" id="UP000054826"/>
    </source>
</evidence>
<protein>
    <submittedName>
        <fullName evidence="2">Uncharacterized protein</fullName>
    </submittedName>
</protein>
<sequence>MQYPLIKHRDVLSCLFLDFRLLTERGVLRSWLCSLNSSKQQLLQSTISGTILLKRSDSFVKVKVEQQLTCSTAKTKRVVSPAFIAMLLMVVVDALDGMLFSCSALYESESISFYQSKKYV</sequence>
<accession>A0A0V1EPA9</accession>
<feature type="transmembrane region" description="Helical" evidence="1">
    <location>
        <begin position="83"/>
        <end position="106"/>
    </location>
</feature>
<comment type="caution">
    <text evidence="2">The sequence shown here is derived from an EMBL/GenBank/DDBJ whole genome shotgun (WGS) entry which is preliminary data.</text>
</comment>
<evidence type="ECO:0000313" key="3">
    <source>
        <dbReference type="EMBL" id="KRZ39499.1"/>
    </source>
</evidence>
<dbReference type="EMBL" id="JYDR01000017">
    <property type="protein sequence ID" value="KRY75574.1"/>
    <property type="molecule type" value="Genomic_DNA"/>
</dbReference>
<dbReference type="AlphaFoldDB" id="A0A0V1EPA9"/>
<keyword evidence="1" id="KW-0472">Membrane</keyword>
<reference evidence="4 5" key="1">
    <citation type="submission" date="2015-01" db="EMBL/GenBank/DDBJ databases">
        <title>Evolution of Trichinella species and genotypes.</title>
        <authorList>
            <person name="Korhonen P.K."/>
            <person name="Edoardo P."/>
            <person name="Giuseppe L.R."/>
            <person name="Gasser R.B."/>
        </authorList>
    </citation>
    <scope>NUCLEOTIDE SEQUENCE [LARGE SCALE GENOMIC DNA]</scope>
    <source>
        <strain evidence="2">ISS13</strain>
        <strain evidence="3">ISS176</strain>
    </source>
</reference>
<dbReference type="EMBL" id="JYDV01000035">
    <property type="protein sequence ID" value="KRZ39499.1"/>
    <property type="molecule type" value="Genomic_DNA"/>
</dbReference>
<organism evidence="2 4">
    <name type="scientific">Trichinella pseudospiralis</name>
    <name type="common">Parasitic roundworm</name>
    <dbReference type="NCBI Taxonomy" id="6337"/>
    <lineage>
        <taxon>Eukaryota</taxon>
        <taxon>Metazoa</taxon>
        <taxon>Ecdysozoa</taxon>
        <taxon>Nematoda</taxon>
        <taxon>Enoplea</taxon>
        <taxon>Dorylaimia</taxon>
        <taxon>Trichinellida</taxon>
        <taxon>Trichinellidae</taxon>
        <taxon>Trichinella</taxon>
    </lineage>
</organism>
<keyword evidence="1" id="KW-0812">Transmembrane</keyword>
<evidence type="ECO:0000256" key="1">
    <source>
        <dbReference type="SAM" id="Phobius"/>
    </source>
</evidence>
<dbReference type="Proteomes" id="UP000054826">
    <property type="component" value="Unassembled WGS sequence"/>
</dbReference>
<evidence type="ECO:0000313" key="4">
    <source>
        <dbReference type="Proteomes" id="UP000054632"/>
    </source>
</evidence>
<name>A0A0V1EPA9_TRIPS</name>